<comment type="caution">
    <text evidence="1">The sequence shown here is derived from an EMBL/GenBank/DDBJ whole genome shotgun (WGS) entry which is preliminary data.</text>
</comment>
<accession>A0A644WYI3</accession>
<evidence type="ECO:0000313" key="1">
    <source>
        <dbReference type="EMBL" id="MPM08869.1"/>
    </source>
</evidence>
<dbReference type="AlphaFoldDB" id="A0A644WYI3"/>
<name>A0A644WYI3_9ZZZZ</name>
<organism evidence="1">
    <name type="scientific">bioreactor metagenome</name>
    <dbReference type="NCBI Taxonomy" id="1076179"/>
    <lineage>
        <taxon>unclassified sequences</taxon>
        <taxon>metagenomes</taxon>
        <taxon>ecological metagenomes</taxon>
    </lineage>
</organism>
<proteinExistence type="predicted"/>
<gene>
    <name evidence="1" type="ORF">SDC9_55185</name>
</gene>
<reference evidence="1" key="1">
    <citation type="submission" date="2019-08" db="EMBL/GenBank/DDBJ databases">
        <authorList>
            <person name="Kucharzyk K."/>
            <person name="Murdoch R.W."/>
            <person name="Higgins S."/>
            <person name="Loffler F."/>
        </authorList>
    </citation>
    <scope>NUCLEOTIDE SEQUENCE</scope>
</reference>
<sequence length="73" mass="8140">MPDSLLLELPYNISDTFKWFEIRQSTKPNPDLRAVIATKDLTVLNQSSFETLAGGTNGCTHPCNTAADYHKIE</sequence>
<protein>
    <submittedName>
        <fullName evidence="1">Uncharacterized protein</fullName>
    </submittedName>
</protein>
<dbReference type="EMBL" id="VSSQ01001500">
    <property type="protein sequence ID" value="MPM08869.1"/>
    <property type="molecule type" value="Genomic_DNA"/>
</dbReference>